<gene>
    <name evidence="2" type="primary">mutS2_1</name>
    <name evidence="2" type="ORF">CAGA_11100</name>
</gene>
<dbReference type="AlphaFoldDB" id="A0A4Z0YC37"/>
<dbReference type="Gene3D" id="3.30.1370.110">
    <property type="match status" value="1"/>
</dbReference>
<dbReference type="Proteomes" id="UP000297714">
    <property type="component" value="Unassembled WGS sequence"/>
</dbReference>
<reference evidence="2 3" key="1">
    <citation type="submission" date="2019-04" db="EMBL/GenBank/DDBJ databases">
        <authorList>
            <person name="Poehlein A."/>
            <person name="Bengelsdorf F.R."/>
            <person name="Duerre P."/>
            <person name="Daniel R."/>
        </authorList>
    </citation>
    <scope>NUCLEOTIDE SEQUENCE [LARGE SCALE GENOMIC DNA]</scope>
    <source>
        <strain evidence="2 3">BS-1</strain>
    </source>
</reference>
<keyword evidence="2" id="KW-0255">Endonuclease</keyword>
<dbReference type="PROSITE" id="PS50828">
    <property type="entry name" value="SMR"/>
    <property type="match status" value="1"/>
</dbReference>
<accession>A0A4Z0YC37</accession>
<dbReference type="GO" id="GO:0004519">
    <property type="term" value="F:endonuclease activity"/>
    <property type="evidence" value="ECO:0007669"/>
    <property type="project" value="UniProtKB-KW"/>
</dbReference>
<dbReference type="SUPFAM" id="SSF160443">
    <property type="entry name" value="SMR domain-like"/>
    <property type="match status" value="1"/>
</dbReference>
<comment type="caution">
    <text evidence="2">The sequence shown here is derived from an EMBL/GenBank/DDBJ whole genome shotgun (WGS) entry which is preliminary data.</text>
</comment>
<dbReference type="InterPro" id="IPR036063">
    <property type="entry name" value="Smr_dom_sf"/>
</dbReference>
<organism evidence="2 3">
    <name type="scientific">Caproiciproducens galactitolivorans</name>
    <dbReference type="NCBI Taxonomy" id="642589"/>
    <lineage>
        <taxon>Bacteria</taxon>
        <taxon>Bacillati</taxon>
        <taxon>Bacillota</taxon>
        <taxon>Clostridia</taxon>
        <taxon>Eubacteriales</taxon>
        <taxon>Acutalibacteraceae</taxon>
        <taxon>Caproiciproducens</taxon>
    </lineage>
</organism>
<dbReference type="EMBL" id="SRMQ01000003">
    <property type="protein sequence ID" value="TGJ77035.1"/>
    <property type="molecule type" value="Genomic_DNA"/>
</dbReference>
<name>A0A4Z0YC37_9FIRM</name>
<keyword evidence="3" id="KW-1185">Reference proteome</keyword>
<dbReference type="InterPro" id="IPR002625">
    <property type="entry name" value="Smr_dom"/>
</dbReference>
<evidence type="ECO:0000313" key="3">
    <source>
        <dbReference type="Proteomes" id="UP000297714"/>
    </source>
</evidence>
<feature type="domain" description="Smr" evidence="1">
    <location>
        <begin position="29"/>
        <end position="99"/>
    </location>
</feature>
<keyword evidence="2" id="KW-0378">Hydrolase</keyword>
<protein>
    <submittedName>
        <fullName evidence="2">Endonuclease MutS2</fullName>
    </submittedName>
</protein>
<keyword evidence="2" id="KW-0540">Nuclease</keyword>
<evidence type="ECO:0000259" key="1">
    <source>
        <dbReference type="PROSITE" id="PS50828"/>
    </source>
</evidence>
<dbReference type="Pfam" id="PF01713">
    <property type="entry name" value="Smr"/>
    <property type="match status" value="1"/>
</dbReference>
<sequence length="102" mass="11724">MPIRSAKTEIFHKLAITLLQERHGNLLEVNIHGMTVEEAKRSLEQLLNRADAKVTEIRVIHGYNSGQALRDMVRLRLKHPRIAAKLICLNPGETRILLQKRK</sequence>
<evidence type="ECO:0000313" key="2">
    <source>
        <dbReference type="EMBL" id="TGJ77035.1"/>
    </source>
</evidence>
<dbReference type="SMART" id="SM00463">
    <property type="entry name" value="SMR"/>
    <property type="match status" value="1"/>
</dbReference>
<proteinExistence type="predicted"/>